<dbReference type="Proteomes" id="UP001501576">
    <property type="component" value="Unassembled WGS sequence"/>
</dbReference>
<keyword evidence="2" id="KW-0472">Membrane</keyword>
<protein>
    <submittedName>
        <fullName evidence="3">Uncharacterized protein</fullName>
    </submittedName>
</protein>
<feature type="compositionally biased region" description="Basic residues" evidence="1">
    <location>
        <begin position="78"/>
        <end position="87"/>
    </location>
</feature>
<sequence>MEGPLRLTAWRAEPAVPSTAPTSSTAAILGSREAMTTDVSAGSARPVNAFQTWGADFGRALGDVDDREAGDEQEQGGRHRGRARPGRGRGDGRVAGIVAVTAMCYFASAFTIAST</sequence>
<proteinExistence type="predicted"/>
<evidence type="ECO:0000256" key="1">
    <source>
        <dbReference type="SAM" id="MobiDB-lite"/>
    </source>
</evidence>
<keyword evidence="2" id="KW-1133">Transmembrane helix</keyword>
<keyword evidence="4" id="KW-1185">Reference proteome</keyword>
<feature type="transmembrane region" description="Helical" evidence="2">
    <location>
        <begin position="94"/>
        <end position="113"/>
    </location>
</feature>
<feature type="region of interest" description="Disordered" evidence="1">
    <location>
        <begin position="61"/>
        <end position="92"/>
    </location>
</feature>
<accession>A0ABP3MXY1</accession>
<reference evidence="4" key="1">
    <citation type="journal article" date="2019" name="Int. J. Syst. Evol. Microbiol.">
        <title>The Global Catalogue of Microorganisms (GCM) 10K type strain sequencing project: providing services to taxonomists for standard genome sequencing and annotation.</title>
        <authorList>
            <consortium name="The Broad Institute Genomics Platform"/>
            <consortium name="The Broad Institute Genome Sequencing Center for Infectious Disease"/>
            <person name="Wu L."/>
            <person name="Ma J."/>
        </authorList>
    </citation>
    <scope>NUCLEOTIDE SEQUENCE [LARGE SCALE GENOMIC DNA]</scope>
    <source>
        <strain evidence="4">JCM 5052</strain>
    </source>
</reference>
<evidence type="ECO:0000313" key="3">
    <source>
        <dbReference type="EMBL" id="GAA0530503.1"/>
    </source>
</evidence>
<evidence type="ECO:0000256" key="2">
    <source>
        <dbReference type="SAM" id="Phobius"/>
    </source>
</evidence>
<feature type="compositionally biased region" description="Acidic residues" evidence="1">
    <location>
        <begin position="63"/>
        <end position="74"/>
    </location>
</feature>
<feature type="region of interest" description="Disordered" evidence="1">
    <location>
        <begin position="1"/>
        <end position="26"/>
    </location>
</feature>
<evidence type="ECO:0000313" key="4">
    <source>
        <dbReference type="Proteomes" id="UP001501576"/>
    </source>
</evidence>
<organism evidence="3 4">
    <name type="scientific">Streptomyces mordarskii</name>
    <dbReference type="NCBI Taxonomy" id="1226758"/>
    <lineage>
        <taxon>Bacteria</taxon>
        <taxon>Bacillati</taxon>
        <taxon>Actinomycetota</taxon>
        <taxon>Actinomycetes</taxon>
        <taxon>Kitasatosporales</taxon>
        <taxon>Streptomycetaceae</taxon>
        <taxon>Streptomyces</taxon>
    </lineage>
</organism>
<gene>
    <name evidence="3" type="ORF">GCM10010390_35870</name>
</gene>
<keyword evidence="2" id="KW-0812">Transmembrane</keyword>
<dbReference type="EMBL" id="BAAABZ010000025">
    <property type="protein sequence ID" value="GAA0530503.1"/>
    <property type="molecule type" value="Genomic_DNA"/>
</dbReference>
<comment type="caution">
    <text evidence="3">The sequence shown here is derived from an EMBL/GenBank/DDBJ whole genome shotgun (WGS) entry which is preliminary data.</text>
</comment>
<name>A0ABP3MXY1_9ACTN</name>